<dbReference type="Pfam" id="PF21882">
    <property type="entry name" value="Gp53-like_C"/>
    <property type="match status" value="1"/>
</dbReference>
<accession>A0ABV6S1J0</accession>
<evidence type="ECO:0000313" key="2">
    <source>
        <dbReference type="EMBL" id="MFC0683104.1"/>
    </source>
</evidence>
<evidence type="ECO:0000313" key="3">
    <source>
        <dbReference type="Proteomes" id="UP001589858"/>
    </source>
</evidence>
<sequence length="186" mass="18859">MFRIDNASAVSALPAALAAGTPGFFGRGDPATGQIPTILTADWANMVQEEIVAVIAAAGIALDKASHVQLLAALQQMFQAKDGTTVKIVSASLTLNGHIVLSDGSRSFMVAWGRFTATANGATSVTFPLAFASACFSVVVSGVINAGTGSQDNTPAVVASTITATGFSVFNADDENDPTCYIAVGS</sequence>
<dbReference type="Gene3D" id="2.60.40.3940">
    <property type="match status" value="1"/>
</dbReference>
<dbReference type="EMBL" id="JBHLTM010000003">
    <property type="protein sequence ID" value="MFC0683104.1"/>
    <property type="molecule type" value="Genomic_DNA"/>
</dbReference>
<comment type="caution">
    <text evidence="2">The sequence shown here is derived from an EMBL/GenBank/DDBJ whole genome shotgun (WGS) entry which is preliminary data.</text>
</comment>
<dbReference type="InterPro" id="IPR054075">
    <property type="entry name" value="Gp53-like_C"/>
</dbReference>
<evidence type="ECO:0000259" key="1">
    <source>
        <dbReference type="Pfam" id="PF21882"/>
    </source>
</evidence>
<dbReference type="Proteomes" id="UP001589858">
    <property type="component" value="Unassembled WGS sequence"/>
</dbReference>
<dbReference type="RefSeq" id="WP_267220799.1">
    <property type="nucleotide sequence ID" value="NZ_JAPCWC010000008.1"/>
</dbReference>
<feature type="domain" description="Putative tail fiber protein gp53-like C-terminal" evidence="1">
    <location>
        <begin position="109"/>
        <end position="185"/>
    </location>
</feature>
<name>A0ABV6S1J0_9SPHN</name>
<proteinExistence type="predicted"/>
<reference evidence="2 3" key="1">
    <citation type="submission" date="2024-09" db="EMBL/GenBank/DDBJ databases">
        <authorList>
            <person name="Sun Q."/>
            <person name="Mori K."/>
        </authorList>
    </citation>
    <scope>NUCLEOTIDE SEQUENCE [LARGE SCALE GENOMIC DNA]</scope>
    <source>
        <strain evidence="2 3">CICC 11035S</strain>
    </source>
</reference>
<protein>
    <recommendedName>
        <fullName evidence="1">Putative tail fiber protein gp53-like C-terminal domain-containing protein</fullName>
    </recommendedName>
</protein>
<keyword evidence="3" id="KW-1185">Reference proteome</keyword>
<organism evidence="2 3">
    <name type="scientific">Novosphingobium clariflavum</name>
    <dbReference type="NCBI Taxonomy" id="2029884"/>
    <lineage>
        <taxon>Bacteria</taxon>
        <taxon>Pseudomonadati</taxon>
        <taxon>Pseudomonadota</taxon>
        <taxon>Alphaproteobacteria</taxon>
        <taxon>Sphingomonadales</taxon>
        <taxon>Sphingomonadaceae</taxon>
        <taxon>Novosphingobium</taxon>
    </lineage>
</organism>
<gene>
    <name evidence="2" type="ORF">ACFFF8_00685</name>
</gene>